<evidence type="ECO:0000256" key="1">
    <source>
        <dbReference type="ARBA" id="ARBA00010746"/>
    </source>
</evidence>
<proteinExistence type="inferred from homology"/>
<comment type="subcellular location">
    <subcellularLocation>
        <location evidence="4">Secreted</location>
        <location evidence="4">Extracellular space</location>
        <location evidence="4">Apoplast</location>
    </subcellularLocation>
</comment>
<protein>
    <recommendedName>
        <fullName evidence="4">Dirigent protein</fullName>
    </recommendedName>
</protein>
<comment type="similarity">
    <text evidence="1 4">Belongs to the plant dirigent protein family.</text>
</comment>
<dbReference type="RefSeq" id="XP_021729822.1">
    <property type="nucleotide sequence ID" value="XM_021874130.1"/>
</dbReference>
<keyword evidence="4" id="KW-0732">Signal</keyword>
<dbReference type="GeneID" id="110696793"/>
<dbReference type="InterPro" id="IPR044859">
    <property type="entry name" value="Allene_oxi_cyc_Dirigent"/>
</dbReference>
<accession>A0A803M2T5</accession>
<dbReference type="Pfam" id="PF03018">
    <property type="entry name" value="Dirigent"/>
    <property type="match status" value="1"/>
</dbReference>
<dbReference type="PANTHER" id="PTHR46215:SF9">
    <property type="entry name" value="DIRIGENT PROTEIN 25"/>
    <property type="match status" value="1"/>
</dbReference>
<keyword evidence="4" id="KW-0052">Apoplast</keyword>
<dbReference type="OrthoDB" id="1921494at2759"/>
<dbReference type="Proteomes" id="UP000596660">
    <property type="component" value="Unplaced"/>
</dbReference>
<comment type="subunit">
    <text evidence="2 4">Homodimer.</text>
</comment>
<feature type="signal peptide" evidence="4">
    <location>
        <begin position="1"/>
        <end position="27"/>
    </location>
</feature>
<dbReference type="EnsemblPlants" id="AUR62022533-RA">
    <property type="protein sequence ID" value="AUR62022533-RA:cds"/>
    <property type="gene ID" value="AUR62022533"/>
</dbReference>
<dbReference type="OMA" id="TIQKFMF"/>
<evidence type="ECO:0000256" key="4">
    <source>
        <dbReference type="RuleBase" id="RU363099"/>
    </source>
</evidence>
<dbReference type="KEGG" id="cqi:110696793"/>
<comment type="function">
    <text evidence="4">Dirigent proteins impart stereoselectivity on the phenoxy radical-coupling reaction, yielding optically active lignans from two molecules of coniferyl alcohol in the biosynthesis of lignans, flavonolignans, and alkaloids and thus plays a central role in plant secondary metabolism.</text>
</comment>
<evidence type="ECO:0000256" key="2">
    <source>
        <dbReference type="ARBA" id="ARBA00011738"/>
    </source>
</evidence>
<dbReference type="InterPro" id="IPR004265">
    <property type="entry name" value="Dirigent"/>
</dbReference>
<dbReference type="Gene3D" id="2.40.480.10">
    <property type="entry name" value="Allene oxide cyclase-like"/>
    <property type="match status" value="1"/>
</dbReference>
<name>A0A803M2T5_CHEQI</name>
<keyword evidence="6" id="KW-1185">Reference proteome</keyword>
<dbReference type="AlphaFoldDB" id="A0A803M2T5"/>
<dbReference type="PANTHER" id="PTHR46215">
    <property type="entry name" value="DIRIGENT PROTEIN 24-RELATED"/>
    <property type="match status" value="1"/>
</dbReference>
<reference evidence="5" key="1">
    <citation type="journal article" date="2017" name="Nature">
        <title>The genome of Chenopodium quinoa.</title>
        <authorList>
            <person name="Jarvis D.E."/>
            <person name="Ho Y.S."/>
            <person name="Lightfoot D.J."/>
            <person name="Schmoeckel S.M."/>
            <person name="Li B."/>
            <person name="Borm T.J.A."/>
            <person name="Ohyanagi H."/>
            <person name="Mineta K."/>
            <person name="Michell C.T."/>
            <person name="Saber N."/>
            <person name="Kharbatia N.M."/>
            <person name="Rupper R.R."/>
            <person name="Sharp A.R."/>
            <person name="Dally N."/>
            <person name="Boughton B.A."/>
            <person name="Woo Y.H."/>
            <person name="Gao G."/>
            <person name="Schijlen E.G.W.M."/>
            <person name="Guo X."/>
            <person name="Momin A.A."/>
            <person name="Negrao S."/>
            <person name="Al-Babili S."/>
            <person name="Gehring C."/>
            <person name="Roessner U."/>
            <person name="Jung C."/>
            <person name="Murphy K."/>
            <person name="Arold S.T."/>
            <person name="Gojobori T."/>
            <person name="van der Linden C.G."/>
            <person name="van Loo E.N."/>
            <person name="Jellen E.N."/>
            <person name="Maughan P.J."/>
            <person name="Tester M."/>
        </authorList>
    </citation>
    <scope>NUCLEOTIDE SEQUENCE [LARGE SCALE GENOMIC DNA]</scope>
    <source>
        <strain evidence="5">cv. PI 614886</strain>
    </source>
</reference>
<organism evidence="5 6">
    <name type="scientific">Chenopodium quinoa</name>
    <name type="common">Quinoa</name>
    <dbReference type="NCBI Taxonomy" id="63459"/>
    <lineage>
        <taxon>Eukaryota</taxon>
        <taxon>Viridiplantae</taxon>
        <taxon>Streptophyta</taxon>
        <taxon>Embryophyta</taxon>
        <taxon>Tracheophyta</taxon>
        <taxon>Spermatophyta</taxon>
        <taxon>Magnoliopsida</taxon>
        <taxon>eudicotyledons</taxon>
        <taxon>Gunneridae</taxon>
        <taxon>Pentapetalae</taxon>
        <taxon>Caryophyllales</taxon>
        <taxon>Chenopodiaceae</taxon>
        <taxon>Chenopodioideae</taxon>
        <taxon>Atripliceae</taxon>
        <taxon>Chenopodium</taxon>
    </lineage>
</organism>
<dbReference type="GO" id="GO:0009699">
    <property type="term" value="P:phenylpropanoid biosynthetic process"/>
    <property type="evidence" value="ECO:0007669"/>
    <property type="project" value="UniProtKB-ARBA"/>
</dbReference>
<feature type="chain" id="PRO_5031588626" description="Dirigent protein" evidence="4">
    <location>
        <begin position="28"/>
        <end position="263"/>
    </location>
</feature>
<sequence length="263" mass="27904">MHILKSMIAKYLIVSLLLLGFIALTSTARFLDEQTDWKAMHPQGAPAPNPVPNTDLAFTFFMHDILGGSNPTARAITGIVNNPRLSGQLPFAKPYGAVLPMNSRVKVDNSGGLPFLTGLSGTTSNIFQNNGMNGVRLPVGSTIEKLMFGTMTVVDDELTIGPELSSGRVGKAQGFYVSSSVDGKSQVMALTAMFETGGYADTICLFGVHLLGVSESQVAVMGGTGKFINAKGYAIVKSLPPSTNQVQTDGVETVVQFTVYVTY</sequence>
<reference evidence="5" key="2">
    <citation type="submission" date="2021-03" db="UniProtKB">
        <authorList>
            <consortium name="EnsemblPlants"/>
        </authorList>
    </citation>
    <scope>IDENTIFICATION</scope>
</reference>
<evidence type="ECO:0000313" key="6">
    <source>
        <dbReference type="Proteomes" id="UP000596660"/>
    </source>
</evidence>
<evidence type="ECO:0000313" key="5">
    <source>
        <dbReference type="EnsemblPlants" id="AUR62022533-RA:cds"/>
    </source>
</evidence>
<gene>
    <name evidence="5" type="primary">LOC110696793</name>
</gene>
<keyword evidence="3 4" id="KW-0964">Secreted</keyword>
<evidence type="ECO:0000256" key="3">
    <source>
        <dbReference type="ARBA" id="ARBA00022525"/>
    </source>
</evidence>
<dbReference type="GO" id="GO:0048046">
    <property type="term" value="C:apoplast"/>
    <property type="evidence" value="ECO:0007669"/>
    <property type="project" value="UniProtKB-SubCell"/>
</dbReference>
<dbReference type="Gramene" id="AUR62022533-RA">
    <property type="protein sequence ID" value="AUR62022533-RA:cds"/>
    <property type="gene ID" value="AUR62022533"/>
</dbReference>